<accession>T1GXP8</accession>
<dbReference type="EMBL" id="CAQQ02375324">
    <property type="status" value="NOT_ANNOTATED_CDS"/>
    <property type="molecule type" value="Genomic_DNA"/>
</dbReference>
<dbReference type="Gene3D" id="3.50.50.60">
    <property type="entry name" value="FAD/NAD(P)-binding domain"/>
    <property type="match status" value="1"/>
</dbReference>
<dbReference type="PROSITE" id="PS00623">
    <property type="entry name" value="GMC_OXRED_1"/>
    <property type="match status" value="1"/>
</dbReference>
<dbReference type="PANTHER" id="PTHR11552">
    <property type="entry name" value="GLUCOSE-METHANOL-CHOLINE GMC OXIDOREDUCTASE"/>
    <property type="match status" value="1"/>
</dbReference>
<evidence type="ECO:0000313" key="8">
    <source>
        <dbReference type="Proteomes" id="UP000015102"/>
    </source>
</evidence>
<dbReference type="EnsemblMetazoa" id="MESCA008602-RA">
    <property type="protein sequence ID" value="MESCA008602-PA"/>
    <property type="gene ID" value="MESCA008602"/>
</dbReference>
<name>T1GXP8_MEGSC</name>
<protein>
    <recommendedName>
        <fullName evidence="6">Glucose-methanol-choline oxidoreductase N-terminal domain-containing protein</fullName>
    </recommendedName>
</protein>
<sequence length="141" mass="15748">MWPEDEGCDVLYDKFDFIVVGAGSAGSVVGARLAVNPQYKVLVIEAGESPPIESEVPGLLLTLQNTKYAYNYTTEHSDKYCLAFNNGSCIWPRGRMIGGTGSLNGMIYLRGNPGDYNDWNVEGWKYEDVLPYFEKSQQFID</sequence>
<dbReference type="GO" id="GO:0016614">
    <property type="term" value="F:oxidoreductase activity, acting on CH-OH group of donors"/>
    <property type="evidence" value="ECO:0007669"/>
    <property type="project" value="InterPro"/>
</dbReference>
<dbReference type="InterPro" id="IPR012132">
    <property type="entry name" value="GMC_OxRdtase"/>
</dbReference>
<evidence type="ECO:0000256" key="2">
    <source>
        <dbReference type="ARBA" id="ARBA00010790"/>
    </source>
</evidence>
<evidence type="ECO:0000256" key="1">
    <source>
        <dbReference type="ARBA" id="ARBA00001974"/>
    </source>
</evidence>
<dbReference type="InterPro" id="IPR000172">
    <property type="entry name" value="GMC_OxRdtase_N"/>
</dbReference>
<dbReference type="OMA" id="NIRDFED"/>
<dbReference type="STRING" id="36166.T1GXP8"/>
<feature type="domain" description="Glucose-methanol-choline oxidoreductase N-terminal" evidence="6">
    <location>
        <begin position="94"/>
        <end position="117"/>
    </location>
</feature>
<keyword evidence="3 5" id="KW-0285">Flavoprotein</keyword>
<keyword evidence="4 5" id="KW-0274">FAD</keyword>
<evidence type="ECO:0000256" key="5">
    <source>
        <dbReference type="RuleBase" id="RU003968"/>
    </source>
</evidence>
<evidence type="ECO:0000256" key="4">
    <source>
        <dbReference type="ARBA" id="ARBA00022827"/>
    </source>
</evidence>
<reference evidence="8" key="1">
    <citation type="submission" date="2013-02" db="EMBL/GenBank/DDBJ databases">
        <authorList>
            <person name="Hughes D."/>
        </authorList>
    </citation>
    <scope>NUCLEOTIDE SEQUENCE</scope>
    <source>
        <strain>Durham</strain>
        <strain evidence="8">NC isolate 2 -- Noor lab</strain>
    </source>
</reference>
<dbReference type="SUPFAM" id="SSF51905">
    <property type="entry name" value="FAD/NAD(P)-binding domain"/>
    <property type="match status" value="1"/>
</dbReference>
<dbReference type="Pfam" id="PF00732">
    <property type="entry name" value="GMC_oxred_N"/>
    <property type="match status" value="1"/>
</dbReference>
<proteinExistence type="inferred from homology"/>
<dbReference type="InterPro" id="IPR036188">
    <property type="entry name" value="FAD/NAD-bd_sf"/>
</dbReference>
<comment type="similarity">
    <text evidence="2 5">Belongs to the GMC oxidoreductase family.</text>
</comment>
<dbReference type="HOGENOM" id="CLU_099298_1_0_1"/>
<dbReference type="Proteomes" id="UP000015102">
    <property type="component" value="Unassembled WGS sequence"/>
</dbReference>
<comment type="cofactor">
    <cofactor evidence="1">
        <name>FAD</name>
        <dbReference type="ChEBI" id="CHEBI:57692"/>
    </cofactor>
</comment>
<keyword evidence="8" id="KW-1185">Reference proteome</keyword>
<evidence type="ECO:0000259" key="6">
    <source>
        <dbReference type="PROSITE" id="PS00623"/>
    </source>
</evidence>
<evidence type="ECO:0000313" key="7">
    <source>
        <dbReference type="EnsemblMetazoa" id="MESCA008602-PA"/>
    </source>
</evidence>
<evidence type="ECO:0000256" key="3">
    <source>
        <dbReference type="ARBA" id="ARBA00022630"/>
    </source>
</evidence>
<dbReference type="PANTHER" id="PTHR11552:SF147">
    <property type="entry name" value="CHOLINE DEHYDROGENASE, MITOCHONDRIAL"/>
    <property type="match status" value="1"/>
</dbReference>
<organism evidence="7 8">
    <name type="scientific">Megaselia scalaris</name>
    <name type="common">Humpbacked fly</name>
    <name type="synonym">Phora scalaris</name>
    <dbReference type="NCBI Taxonomy" id="36166"/>
    <lineage>
        <taxon>Eukaryota</taxon>
        <taxon>Metazoa</taxon>
        <taxon>Ecdysozoa</taxon>
        <taxon>Arthropoda</taxon>
        <taxon>Hexapoda</taxon>
        <taxon>Insecta</taxon>
        <taxon>Pterygota</taxon>
        <taxon>Neoptera</taxon>
        <taxon>Endopterygota</taxon>
        <taxon>Diptera</taxon>
        <taxon>Brachycera</taxon>
        <taxon>Muscomorpha</taxon>
        <taxon>Platypezoidea</taxon>
        <taxon>Phoridae</taxon>
        <taxon>Megaseliini</taxon>
        <taxon>Megaselia</taxon>
    </lineage>
</organism>
<dbReference type="GO" id="GO:0050660">
    <property type="term" value="F:flavin adenine dinucleotide binding"/>
    <property type="evidence" value="ECO:0007669"/>
    <property type="project" value="InterPro"/>
</dbReference>
<dbReference type="AlphaFoldDB" id="T1GXP8"/>
<reference evidence="7" key="2">
    <citation type="submission" date="2015-06" db="UniProtKB">
        <authorList>
            <consortium name="EnsemblMetazoa"/>
        </authorList>
    </citation>
    <scope>IDENTIFICATION</scope>
</reference>